<evidence type="ECO:0000313" key="1">
    <source>
        <dbReference type="EMBL" id="KAJ1186386.1"/>
    </source>
</evidence>
<organism evidence="1 2">
    <name type="scientific">Pleurodeles waltl</name>
    <name type="common">Iberian ribbed newt</name>
    <dbReference type="NCBI Taxonomy" id="8319"/>
    <lineage>
        <taxon>Eukaryota</taxon>
        <taxon>Metazoa</taxon>
        <taxon>Chordata</taxon>
        <taxon>Craniata</taxon>
        <taxon>Vertebrata</taxon>
        <taxon>Euteleostomi</taxon>
        <taxon>Amphibia</taxon>
        <taxon>Batrachia</taxon>
        <taxon>Caudata</taxon>
        <taxon>Salamandroidea</taxon>
        <taxon>Salamandridae</taxon>
        <taxon>Pleurodelinae</taxon>
        <taxon>Pleurodeles</taxon>
    </lineage>
</organism>
<proteinExistence type="predicted"/>
<gene>
    <name evidence="1" type="ORF">NDU88_003167</name>
</gene>
<evidence type="ECO:0000313" key="2">
    <source>
        <dbReference type="Proteomes" id="UP001066276"/>
    </source>
</evidence>
<dbReference type="Proteomes" id="UP001066276">
    <property type="component" value="Chromosome 3_1"/>
</dbReference>
<protein>
    <submittedName>
        <fullName evidence="1">Uncharacterized protein</fullName>
    </submittedName>
</protein>
<keyword evidence="2" id="KW-1185">Reference proteome</keyword>
<dbReference type="AlphaFoldDB" id="A0AAV7UDJ1"/>
<comment type="caution">
    <text evidence="1">The sequence shown here is derived from an EMBL/GenBank/DDBJ whole genome shotgun (WGS) entry which is preliminary data.</text>
</comment>
<sequence length="193" mass="22158">MQWGLDKMVKMGERPRPDTRLAAFVDAMRLVSLWRAAHPGRHQYSSAANSLGTLSQLDCLLVRKYQMARSFGMDFPLLGISDRSPLTMLVHMGVPGQAVPWRLDAWELMDMDTRQPVIMVIDQYFAEYEGSDQSAAKLWEAYKSIMRGQLIARVAAKRKDREVEYWKLEEQLILLKTEYIAAPSRDLAHRVEG</sequence>
<reference evidence="1" key="1">
    <citation type="journal article" date="2022" name="bioRxiv">
        <title>Sequencing and chromosome-scale assembly of the giantPleurodeles waltlgenome.</title>
        <authorList>
            <person name="Brown T."/>
            <person name="Elewa A."/>
            <person name="Iarovenko S."/>
            <person name="Subramanian E."/>
            <person name="Araus A.J."/>
            <person name="Petzold A."/>
            <person name="Susuki M."/>
            <person name="Suzuki K.-i.T."/>
            <person name="Hayashi T."/>
            <person name="Toyoda A."/>
            <person name="Oliveira C."/>
            <person name="Osipova E."/>
            <person name="Leigh N.D."/>
            <person name="Simon A."/>
            <person name="Yun M.H."/>
        </authorList>
    </citation>
    <scope>NUCLEOTIDE SEQUENCE</scope>
    <source>
        <strain evidence="1">20211129_DDA</strain>
        <tissue evidence="1">Liver</tissue>
    </source>
</reference>
<accession>A0AAV7UDJ1</accession>
<dbReference type="EMBL" id="JANPWB010000005">
    <property type="protein sequence ID" value="KAJ1186386.1"/>
    <property type="molecule type" value="Genomic_DNA"/>
</dbReference>
<name>A0AAV7UDJ1_PLEWA</name>